<dbReference type="PROSITE" id="PS50878">
    <property type="entry name" value="RT_POL"/>
    <property type="match status" value="1"/>
</dbReference>
<feature type="transmembrane region" description="Helical" evidence="3">
    <location>
        <begin position="341"/>
        <end position="359"/>
    </location>
</feature>
<dbReference type="InterPro" id="IPR043502">
    <property type="entry name" value="DNA/RNA_pol_sf"/>
</dbReference>
<keyword evidence="1" id="KW-0479">Metal-binding</keyword>
<dbReference type="Pfam" id="PF00078">
    <property type="entry name" value="RVT_1"/>
    <property type="match status" value="1"/>
</dbReference>
<feature type="region of interest" description="Disordered" evidence="2">
    <location>
        <begin position="281"/>
        <end position="323"/>
    </location>
</feature>
<feature type="domain" description="CCHC-type" evidence="4">
    <location>
        <begin position="243"/>
        <end position="258"/>
    </location>
</feature>
<dbReference type="SUPFAM" id="SSF50630">
    <property type="entry name" value="Acid proteases"/>
    <property type="match status" value="1"/>
</dbReference>
<evidence type="ECO:0000256" key="3">
    <source>
        <dbReference type="SAM" id="Phobius"/>
    </source>
</evidence>
<feature type="transmembrane region" description="Helical" evidence="3">
    <location>
        <begin position="410"/>
        <end position="430"/>
    </location>
</feature>
<evidence type="ECO:0000259" key="5">
    <source>
        <dbReference type="PROSITE" id="PS50878"/>
    </source>
</evidence>
<dbReference type="CDD" id="cd01650">
    <property type="entry name" value="RT_nLTR_like"/>
    <property type="match status" value="1"/>
</dbReference>
<feature type="compositionally biased region" description="Basic and acidic residues" evidence="2">
    <location>
        <begin position="291"/>
        <end position="323"/>
    </location>
</feature>
<feature type="domain" description="Reverse transcriptase" evidence="5">
    <location>
        <begin position="759"/>
        <end position="1010"/>
    </location>
</feature>
<dbReference type="SUPFAM" id="SSF56672">
    <property type="entry name" value="DNA/RNA polymerases"/>
    <property type="match status" value="1"/>
</dbReference>
<dbReference type="InterPro" id="IPR001878">
    <property type="entry name" value="Znf_CCHC"/>
</dbReference>
<dbReference type="SMART" id="SM00343">
    <property type="entry name" value="ZnF_C2HC"/>
    <property type="match status" value="1"/>
</dbReference>
<evidence type="ECO:0000313" key="7">
    <source>
        <dbReference type="WBParaSite" id="MhA1_Contig2222.frz3.gene4"/>
    </source>
</evidence>
<dbReference type="CDD" id="cd00303">
    <property type="entry name" value="retropepsin_like"/>
    <property type="match status" value="1"/>
</dbReference>
<dbReference type="AlphaFoldDB" id="A0A1I8BH41"/>
<dbReference type="PANTHER" id="PTHR33332">
    <property type="entry name" value="REVERSE TRANSCRIPTASE DOMAIN-CONTAINING PROTEIN"/>
    <property type="match status" value="1"/>
</dbReference>
<dbReference type="InterPro" id="IPR036875">
    <property type="entry name" value="Znf_CCHC_sf"/>
</dbReference>
<dbReference type="Gene3D" id="2.40.70.10">
    <property type="entry name" value="Acid Proteases"/>
    <property type="match status" value="1"/>
</dbReference>
<protein>
    <submittedName>
        <fullName evidence="7">Reverse transcriptase domain-containing protein</fullName>
    </submittedName>
</protein>
<evidence type="ECO:0000313" key="6">
    <source>
        <dbReference type="Proteomes" id="UP000095281"/>
    </source>
</evidence>
<reference evidence="7" key="1">
    <citation type="submission" date="2016-11" db="UniProtKB">
        <authorList>
            <consortium name="WormBaseParasite"/>
        </authorList>
    </citation>
    <scope>IDENTIFICATION</scope>
</reference>
<dbReference type="SUPFAM" id="SSF57756">
    <property type="entry name" value="Retrovirus zinc finger-like domains"/>
    <property type="match status" value="1"/>
</dbReference>
<evidence type="ECO:0000256" key="1">
    <source>
        <dbReference type="PROSITE-ProRule" id="PRU00047"/>
    </source>
</evidence>
<keyword evidence="3" id="KW-0812">Transmembrane</keyword>
<dbReference type="WBParaSite" id="MhA1_Contig2222.frz3.gene4">
    <property type="protein sequence ID" value="MhA1_Contig2222.frz3.gene4"/>
    <property type="gene ID" value="MhA1_Contig2222.frz3.gene4"/>
</dbReference>
<dbReference type="PROSITE" id="PS50158">
    <property type="entry name" value="ZF_CCHC"/>
    <property type="match status" value="1"/>
</dbReference>
<proteinExistence type="predicted"/>
<name>A0A1I8BH41_MELHA</name>
<feature type="compositionally biased region" description="Basic and acidic residues" evidence="2">
    <location>
        <begin position="692"/>
        <end position="710"/>
    </location>
</feature>
<dbReference type="InterPro" id="IPR021109">
    <property type="entry name" value="Peptidase_aspartic_dom_sf"/>
</dbReference>
<evidence type="ECO:0000259" key="4">
    <source>
        <dbReference type="PROSITE" id="PS50158"/>
    </source>
</evidence>
<dbReference type="GO" id="GO:0008270">
    <property type="term" value="F:zinc ion binding"/>
    <property type="evidence" value="ECO:0007669"/>
    <property type="project" value="UniProtKB-KW"/>
</dbReference>
<dbReference type="Gene3D" id="4.10.60.10">
    <property type="entry name" value="Zinc finger, CCHC-type"/>
    <property type="match status" value="1"/>
</dbReference>
<keyword evidence="1" id="KW-0862">Zinc</keyword>
<dbReference type="GO" id="GO:0019899">
    <property type="term" value="F:enzyme binding"/>
    <property type="evidence" value="ECO:0007669"/>
    <property type="project" value="UniProtKB-ARBA"/>
</dbReference>
<keyword evidence="6" id="KW-1185">Reference proteome</keyword>
<evidence type="ECO:0000256" key="2">
    <source>
        <dbReference type="SAM" id="MobiDB-lite"/>
    </source>
</evidence>
<dbReference type="OMA" id="YENECDE"/>
<dbReference type="PRINTS" id="PR01345">
    <property type="entry name" value="CERVTRCPTASE"/>
</dbReference>
<sequence>MVMGVVLQLTKIKILPNHRDIENAEKAVLEENGEIMTGDPFLNGLLTPVGVYDGNPTVSFSRWAQHFMDALNLIITPLNEAQKLSRLKICLGGRARAELDARVPQATTLQEALNFLQEKFVNGHSRTLARQALSKVKQAPGERVFAFAQRLNDPVRAVMMGYEENTIQQRLLDEFLDRLLPDLQFEVKSSRPEDYTKAFETAEHFELLLGEKRQNYQNNQYVDLAEKVEALAIHRSRETRRLCYYCHKPGHVIADCRNRARNNYKARQYNNYYERRNSQNNYWENSNNYRGENRKNRRYNDKNRGNYREYSPNRDSRSPTRVKFSESRVASPVNFGPRISSPYFLAIFALIALICPTLASNESQKPITCSANLPSSLFKLHEKSIYSHYKLNEILTENAEHSNIPFFNQIWVLTAIFCIIALFVFKWFLMPTLIKYFKFLLNLSFCLIRLIKRLINKRREKRKIEMRHKIKQFEHGPDTEIKVAEIAAGYENECDEYFRIKCKINGKEINCLLDSGAHISLTGRETAEKLKINELFPAEISAIVGIGNKIVPTIGQGEIILQIAGCEILTHIVILDNEISKTGKYDVIIGRKTIKNLPLFLDLQTGKLIAKSGINSSFTIEKYKREVEFMENKFKNSFNINKSNFSQINYGLNNLKNSQPSLEHTDNKNKNIQPNRKARKKLVEKNCNIKSPDLRKGESSKEAGKSTKDGTHLAKIRMSTFKSTDTERATTNKNLHQQVNGQVSTVQKGKYWSDKVAGRRLFISRLEPRYNLSEQQLVQEDNTNPFNFRPISLTCALCRTFERILAKQIVKFLQKKEFFSNEQFGFLKNRSTSIQLLTVLEEFYSAIENGEKVDVIYIDFKRAFDTVPISGLLKKVNEAGINGKVYDFIKNFLTNRNYNVKINETLSNNFQATSGVPQGSVLGPILFTIFIIDLPTFLPKNIFCKLYADDVKLFVKHKNDDKIDILQKALGELQRWAGINKLEISREKCFTLYIGKNNREQTYELEGSPIVKCETIKDLGVLIDKELNFTQHINQLVKKAYFKMFQLLKVLKTRDFRILIDAFKAYIRPQLEYASEIWNPCLKKHINQIEKVQKYFTRRLLNLKGIKQMSYKDRLINFKLPELSHRRTIADLVMTQKIITRQTNLDPHKYYSFAERAKRKVYCLRSTKCKKTLNNYFVRFIPNWNKLPNEILNIHKTKKFRDAISGIVI</sequence>
<dbReference type="Proteomes" id="UP000095281">
    <property type="component" value="Unplaced"/>
</dbReference>
<dbReference type="GO" id="GO:0003676">
    <property type="term" value="F:nucleic acid binding"/>
    <property type="evidence" value="ECO:0007669"/>
    <property type="project" value="InterPro"/>
</dbReference>
<accession>A0A1I8BH41</accession>
<feature type="region of interest" description="Disordered" evidence="2">
    <location>
        <begin position="656"/>
        <end position="710"/>
    </location>
</feature>
<keyword evidence="1" id="KW-0863">Zinc-finger</keyword>
<keyword evidence="3" id="KW-0472">Membrane</keyword>
<dbReference type="InterPro" id="IPR000477">
    <property type="entry name" value="RT_dom"/>
</dbReference>
<organism evidence="6 7">
    <name type="scientific">Meloidogyne hapla</name>
    <name type="common">Root-knot nematode worm</name>
    <dbReference type="NCBI Taxonomy" id="6305"/>
    <lineage>
        <taxon>Eukaryota</taxon>
        <taxon>Metazoa</taxon>
        <taxon>Ecdysozoa</taxon>
        <taxon>Nematoda</taxon>
        <taxon>Chromadorea</taxon>
        <taxon>Rhabditida</taxon>
        <taxon>Tylenchina</taxon>
        <taxon>Tylenchomorpha</taxon>
        <taxon>Tylenchoidea</taxon>
        <taxon>Meloidogynidae</taxon>
        <taxon>Meloidogyninae</taxon>
        <taxon>Meloidogyne</taxon>
    </lineage>
</organism>
<keyword evidence="3" id="KW-1133">Transmembrane helix</keyword>